<dbReference type="InterPro" id="IPR020103">
    <property type="entry name" value="PsdUridine_synth_cat_dom_sf"/>
</dbReference>
<dbReference type="PROSITE" id="PS50889">
    <property type="entry name" value="S4"/>
    <property type="match status" value="1"/>
</dbReference>
<dbReference type="GO" id="GO:0009982">
    <property type="term" value="F:pseudouridine synthase activity"/>
    <property type="evidence" value="ECO:0007669"/>
    <property type="project" value="InterPro"/>
</dbReference>
<dbReference type="EMBL" id="UINC01110474">
    <property type="protein sequence ID" value="SVC78003.1"/>
    <property type="molecule type" value="Genomic_DNA"/>
</dbReference>
<dbReference type="GO" id="GO:0000455">
    <property type="term" value="P:enzyme-directed rRNA pseudouridine synthesis"/>
    <property type="evidence" value="ECO:0007669"/>
    <property type="project" value="TreeGrafter"/>
</dbReference>
<comment type="similarity">
    <text evidence="1">Belongs to the pseudouridine synthase RluA family.</text>
</comment>
<dbReference type="Gene3D" id="3.30.2350.10">
    <property type="entry name" value="Pseudouridine synthase"/>
    <property type="match status" value="1"/>
</dbReference>
<dbReference type="SMART" id="SM00363">
    <property type="entry name" value="S4"/>
    <property type="match status" value="1"/>
</dbReference>
<dbReference type="SUPFAM" id="SSF55120">
    <property type="entry name" value="Pseudouridine synthase"/>
    <property type="match status" value="1"/>
</dbReference>
<evidence type="ECO:0000256" key="2">
    <source>
        <dbReference type="ARBA" id="ARBA00023235"/>
    </source>
</evidence>
<dbReference type="Pfam" id="PF00849">
    <property type="entry name" value="PseudoU_synth_2"/>
    <property type="match status" value="1"/>
</dbReference>
<dbReference type="NCBIfam" id="TIGR00005">
    <property type="entry name" value="rluA_subfam"/>
    <property type="match status" value="1"/>
</dbReference>
<dbReference type="CDD" id="cd00165">
    <property type="entry name" value="S4"/>
    <property type="match status" value="1"/>
</dbReference>
<feature type="domain" description="RNA-binding S4" evidence="3">
    <location>
        <begin position="3"/>
        <end position="65"/>
    </location>
</feature>
<dbReference type="Pfam" id="PF01479">
    <property type="entry name" value="S4"/>
    <property type="match status" value="1"/>
</dbReference>
<dbReference type="InterPro" id="IPR036986">
    <property type="entry name" value="S4_RNA-bd_sf"/>
</dbReference>
<proteinExistence type="inferred from homology"/>
<dbReference type="Gene3D" id="3.10.290.10">
    <property type="entry name" value="RNA-binding S4 domain"/>
    <property type="match status" value="1"/>
</dbReference>
<dbReference type="InterPro" id="IPR006224">
    <property type="entry name" value="PsdUridine_synth_RluA-like_CS"/>
</dbReference>
<dbReference type="PROSITE" id="PS01129">
    <property type="entry name" value="PSI_RLU"/>
    <property type="match status" value="1"/>
</dbReference>
<organism evidence="4">
    <name type="scientific">marine metagenome</name>
    <dbReference type="NCBI Taxonomy" id="408172"/>
    <lineage>
        <taxon>unclassified sequences</taxon>
        <taxon>metagenomes</taxon>
        <taxon>ecological metagenomes</taxon>
    </lineage>
</organism>
<keyword evidence="2" id="KW-0413">Isomerase</keyword>
<dbReference type="InterPro" id="IPR006225">
    <property type="entry name" value="PsdUridine_synth_RluC/D"/>
</dbReference>
<dbReference type="CDD" id="cd02869">
    <property type="entry name" value="PseudoU_synth_RluA_like"/>
    <property type="match status" value="1"/>
</dbReference>
<accession>A0A382PXA8</accession>
<dbReference type="InterPro" id="IPR002942">
    <property type="entry name" value="S4_RNA-bd"/>
</dbReference>
<evidence type="ECO:0000256" key="1">
    <source>
        <dbReference type="ARBA" id="ARBA00010876"/>
    </source>
</evidence>
<dbReference type="InterPro" id="IPR050188">
    <property type="entry name" value="RluA_PseudoU_synthase"/>
</dbReference>
<evidence type="ECO:0000313" key="4">
    <source>
        <dbReference type="EMBL" id="SVC78003.1"/>
    </source>
</evidence>
<dbReference type="SUPFAM" id="SSF55174">
    <property type="entry name" value="Alpha-L RNA-binding motif"/>
    <property type="match status" value="1"/>
</dbReference>
<name>A0A382PXA8_9ZZZZ</name>
<reference evidence="4" key="1">
    <citation type="submission" date="2018-05" db="EMBL/GenBank/DDBJ databases">
        <authorList>
            <person name="Lanie J.A."/>
            <person name="Ng W.-L."/>
            <person name="Kazmierczak K.M."/>
            <person name="Andrzejewski T.M."/>
            <person name="Davidsen T.M."/>
            <person name="Wayne K.J."/>
            <person name="Tettelin H."/>
            <person name="Glass J.I."/>
            <person name="Rusch D."/>
            <person name="Podicherti R."/>
            <person name="Tsui H.-C.T."/>
            <person name="Winkler M.E."/>
        </authorList>
    </citation>
    <scope>NUCLEOTIDE SEQUENCE</scope>
</reference>
<feature type="non-terminal residue" evidence="4">
    <location>
        <position position="1"/>
    </location>
</feature>
<sequence length="300" mass="32708">GGTRIDQLLVTLLPNPSRTFIQRLIKASRVHVNGAPVKASVVARAGAHIAIDVPLPISPTPNPENLPLDIVHEDADIIVINKRSGMVVHPAAGHTSGTLVNALLYHARGLSGVGGELRPGIVHRLDKGTSGLLVAAKHDQAHRELGRQFRQREVKKEYVALVWGRIQAGRRIDLPIGRNRAVRQRMSTHATRARAAITEIVRAESLDGLTLTGVMIFTGRTHQIRVHLAAIGHPVVGDSVYGGTRRRLASKHRTVASLSRPFLHASRLAFAHPRDGSRVEFRAQLPKDLSDVLRALRNQA</sequence>
<protein>
    <recommendedName>
        <fullName evidence="3">RNA-binding S4 domain-containing protein</fullName>
    </recommendedName>
</protein>
<dbReference type="GO" id="GO:0003723">
    <property type="term" value="F:RNA binding"/>
    <property type="evidence" value="ECO:0007669"/>
    <property type="project" value="InterPro"/>
</dbReference>
<dbReference type="PANTHER" id="PTHR21600">
    <property type="entry name" value="MITOCHONDRIAL RNA PSEUDOURIDINE SYNTHASE"/>
    <property type="match status" value="1"/>
</dbReference>
<evidence type="ECO:0000259" key="3">
    <source>
        <dbReference type="SMART" id="SM00363"/>
    </source>
</evidence>
<gene>
    <name evidence="4" type="ORF">METZ01_LOCUS330857</name>
</gene>
<dbReference type="PANTHER" id="PTHR21600:SF44">
    <property type="entry name" value="RIBOSOMAL LARGE SUBUNIT PSEUDOURIDINE SYNTHASE D"/>
    <property type="match status" value="1"/>
</dbReference>
<dbReference type="InterPro" id="IPR006145">
    <property type="entry name" value="PsdUridine_synth_RsuA/RluA"/>
</dbReference>
<dbReference type="AlphaFoldDB" id="A0A382PXA8"/>